<dbReference type="AlphaFoldDB" id="A0A1S8A5B7"/>
<organism evidence="2">
    <name type="scientific">Rosellinia necatrix</name>
    <name type="common">White root-rot fungus</name>
    <dbReference type="NCBI Taxonomy" id="77044"/>
    <lineage>
        <taxon>Eukaryota</taxon>
        <taxon>Fungi</taxon>
        <taxon>Dikarya</taxon>
        <taxon>Ascomycota</taxon>
        <taxon>Pezizomycotina</taxon>
        <taxon>Sordariomycetes</taxon>
        <taxon>Xylariomycetidae</taxon>
        <taxon>Xylariales</taxon>
        <taxon>Xylariaceae</taxon>
        <taxon>Rosellinia</taxon>
    </lineage>
</organism>
<dbReference type="EMBL" id="DF977448">
    <property type="protein sequence ID" value="GAW25253.1"/>
    <property type="molecule type" value="Genomic_DNA"/>
</dbReference>
<feature type="region of interest" description="Disordered" evidence="1">
    <location>
        <begin position="1"/>
        <end position="21"/>
    </location>
</feature>
<evidence type="ECO:0000313" key="2">
    <source>
        <dbReference type="EMBL" id="GAW25253.1"/>
    </source>
</evidence>
<sequence length="158" mass="17867">MVNDKRHQELDLGRRGVQPSPLCFKEKRHKRELFSDSRIDPTRLVVVIRPANGHYEGVVDGLPSYTTDVSNTGDSEAAEEFTKMNKTRPLPDVYNYLIPENADPLFVAPRARKEKSRAPLYKNDIGFAAFVKEALEKKTGSGKRITVDLVAELARQQQ</sequence>
<evidence type="ECO:0000256" key="1">
    <source>
        <dbReference type="SAM" id="MobiDB-lite"/>
    </source>
</evidence>
<accession>A0A1S8A5B7</accession>
<proteinExistence type="predicted"/>
<reference evidence="2" key="1">
    <citation type="submission" date="2016-03" db="EMBL/GenBank/DDBJ databases">
        <title>Draft genome sequence of Rosellinia necatrix.</title>
        <authorList>
            <person name="Kanematsu S."/>
        </authorList>
    </citation>
    <scope>NUCLEOTIDE SEQUENCE [LARGE SCALE GENOMIC DNA]</scope>
    <source>
        <strain evidence="2">W97</strain>
    </source>
</reference>
<feature type="compositionally biased region" description="Basic and acidic residues" evidence="1">
    <location>
        <begin position="1"/>
        <end position="14"/>
    </location>
</feature>
<dbReference type="Proteomes" id="UP000054516">
    <property type="component" value="Unassembled WGS sequence"/>
</dbReference>
<gene>
    <name evidence="2" type="ORF">SAMD00023353_0303530</name>
</gene>
<protein>
    <submittedName>
        <fullName evidence="2">Uncharacterized protein</fullName>
    </submittedName>
</protein>
<evidence type="ECO:0000313" key="3">
    <source>
        <dbReference type="Proteomes" id="UP000054516"/>
    </source>
</evidence>
<name>A0A1S8A5B7_ROSNE</name>
<keyword evidence="3" id="KW-1185">Reference proteome</keyword>